<reference evidence="3" key="1">
    <citation type="submission" date="2021-11" db="EMBL/GenBank/DDBJ databases">
        <title>Streptomyces corallinus and Kineosporia corallina sp. nov., two new coral-derived marine actinobacteria.</title>
        <authorList>
            <person name="Buangrab K."/>
            <person name="Sutthacheep M."/>
            <person name="Yeemin T."/>
            <person name="Harunari E."/>
            <person name="Igarashi Y."/>
            <person name="Sripreechasak P."/>
            <person name="Kanchanasin P."/>
            <person name="Tanasupawat S."/>
            <person name="Phongsopitanun W."/>
        </authorList>
    </citation>
    <scope>NUCLEOTIDE SEQUENCE</scope>
    <source>
        <strain evidence="3">JCM 31032</strain>
    </source>
</reference>
<keyword evidence="1 3" id="KW-0378">Hydrolase</keyword>
<dbReference type="PANTHER" id="PTHR48081:SF6">
    <property type="entry name" value="PEPTIDASE S9 PROLYL OLIGOPEPTIDASE CATALYTIC DOMAIN-CONTAINING PROTEIN"/>
    <property type="match status" value="1"/>
</dbReference>
<dbReference type="InterPro" id="IPR050300">
    <property type="entry name" value="GDXG_lipolytic_enzyme"/>
</dbReference>
<name>A0A9X1N8I9_9ACTN</name>
<dbReference type="AlphaFoldDB" id="A0A9X1N8I9"/>
<dbReference type="Pfam" id="PF20434">
    <property type="entry name" value="BD-FAE"/>
    <property type="match status" value="1"/>
</dbReference>
<dbReference type="InterPro" id="IPR029058">
    <property type="entry name" value="AB_hydrolase_fold"/>
</dbReference>
<sequence>MTFEISTRIDVVPAAPEFTGARPAVIVFPGGAYRFHAPHEGLGIAHWLASIGVHAFHFRYPFPSEFDWPGPLVAARQALSWVRAHDLDSGLDIGKVGVYGSSAGGHLAGLLAAGAVLSFEELQTQPEKPDFSILAYTVADVRLLPEAPVETMTNGRLHLRDEFSPARHISAGMGPVFAWCPLNDPPGLPNTLELARACAAAGVSCELHIFPEGYHGIGLADGVSWGEAPEGERMPPMTSIPHTASWTGLCERWLTDVVA</sequence>
<proteinExistence type="predicted"/>
<evidence type="ECO:0000256" key="1">
    <source>
        <dbReference type="ARBA" id="ARBA00022801"/>
    </source>
</evidence>
<dbReference type="GO" id="GO:0016787">
    <property type="term" value="F:hydrolase activity"/>
    <property type="evidence" value="ECO:0007669"/>
    <property type="project" value="UniProtKB-KW"/>
</dbReference>
<dbReference type="SUPFAM" id="SSF53474">
    <property type="entry name" value="alpha/beta-Hydrolases"/>
    <property type="match status" value="1"/>
</dbReference>
<dbReference type="Gene3D" id="3.40.50.1820">
    <property type="entry name" value="alpha/beta hydrolase"/>
    <property type="match status" value="1"/>
</dbReference>
<evidence type="ECO:0000313" key="3">
    <source>
        <dbReference type="EMBL" id="MCD5309515.1"/>
    </source>
</evidence>
<dbReference type="PANTHER" id="PTHR48081">
    <property type="entry name" value="AB HYDROLASE SUPERFAMILY PROTEIN C4A8.06C"/>
    <property type="match status" value="1"/>
</dbReference>
<gene>
    <name evidence="3" type="ORF">LR394_01280</name>
</gene>
<protein>
    <submittedName>
        <fullName evidence="3">Alpha/beta hydrolase</fullName>
    </submittedName>
</protein>
<organism evidence="3 4">
    <name type="scientific">Kineosporia babensis</name>
    <dbReference type="NCBI Taxonomy" id="499548"/>
    <lineage>
        <taxon>Bacteria</taxon>
        <taxon>Bacillati</taxon>
        <taxon>Actinomycetota</taxon>
        <taxon>Actinomycetes</taxon>
        <taxon>Kineosporiales</taxon>
        <taxon>Kineosporiaceae</taxon>
        <taxon>Kineosporia</taxon>
    </lineage>
</organism>
<evidence type="ECO:0000313" key="4">
    <source>
        <dbReference type="Proteomes" id="UP001138997"/>
    </source>
</evidence>
<dbReference type="InterPro" id="IPR049492">
    <property type="entry name" value="BD-FAE-like_dom"/>
</dbReference>
<dbReference type="Proteomes" id="UP001138997">
    <property type="component" value="Unassembled WGS sequence"/>
</dbReference>
<dbReference type="RefSeq" id="WP_231438440.1">
    <property type="nucleotide sequence ID" value="NZ_JAJOMB010000001.1"/>
</dbReference>
<comment type="caution">
    <text evidence="3">The sequence shown here is derived from an EMBL/GenBank/DDBJ whole genome shotgun (WGS) entry which is preliminary data.</text>
</comment>
<accession>A0A9X1N8I9</accession>
<dbReference type="EMBL" id="JAJOMB010000001">
    <property type="protein sequence ID" value="MCD5309515.1"/>
    <property type="molecule type" value="Genomic_DNA"/>
</dbReference>
<feature type="domain" description="BD-FAE-like" evidence="2">
    <location>
        <begin position="19"/>
        <end position="116"/>
    </location>
</feature>
<keyword evidence="4" id="KW-1185">Reference proteome</keyword>
<evidence type="ECO:0000259" key="2">
    <source>
        <dbReference type="Pfam" id="PF20434"/>
    </source>
</evidence>